<feature type="domain" description="Beta-lactamase-related" evidence="1">
    <location>
        <begin position="18"/>
        <end position="360"/>
    </location>
</feature>
<dbReference type="RefSeq" id="WP_183643567.1">
    <property type="nucleotide sequence ID" value="NZ_JACIBV010000001.1"/>
</dbReference>
<dbReference type="SUPFAM" id="SSF56601">
    <property type="entry name" value="beta-lactamase/transpeptidase-like"/>
    <property type="match status" value="1"/>
</dbReference>
<keyword evidence="3" id="KW-1185">Reference proteome</keyword>
<dbReference type="PANTHER" id="PTHR46825:SF7">
    <property type="entry name" value="D-ALANYL-D-ALANINE CARBOXYPEPTIDASE"/>
    <property type="match status" value="1"/>
</dbReference>
<dbReference type="InterPro" id="IPR050491">
    <property type="entry name" value="AmpC-like"/>
</dbReference>
<dbReference type="Proteomes" id="UP000579945">
    <property type="component" value="Unassembled WGS sequence"/>
</dbReference>
<keyword evidence="2" id="KW-0645">Protease</keyword>
<accession>A0A7W5VC57</accession>
<dbReference type="InterPro" id="IPR001466">
    <property type="entry name" value="Beta-lactam-related"/>
</dbReference>
<proteinExistence type="predicted"/>
<dbReference type="GeneID" id="95387402"/>
<comment type="caution">
    <text evidence="2">The sequence shown here is derived from an EMBL/GenBank/DDBJ whole genome shotgun (WGS) entry which is preliminary data.</text>
</comment>
<dbReference type="AlphaFoldDB" id="A0A7W5VC57"/>
<dbReference type="InterPro" id="IPR012338">
    <property type="entry name" value="Beta-lactam/transpept-like"/>
</dbReference>
<dbReference type="Pfam" id="PF00144">
    <property type="entry name" value="Beta-lactamase"/>
    <property type="match status" value="1"/>
</dbReference>
<name>A0A7W5VC57_9ACTN</name>
<keyword evidence="2" id="KW-0378">Hydrolase</keyword>
<sequence>MTGKGHEKTQHVLEWAVAELEIPGIVAEVKDSDGLWFGTAGVADLTTGARRGPGECLPIGSAAKAFTAAAILTLEAEGRLDIEDPVNRWLPGLLNAGGYDGDRITIRHLLSNTGGLFATGLAPELVAGYASRSRFAEHRFDVWTLDDLLRLTVSQPPVGQPGERFVYANGGFSIARAIIEKVTGHTYADEVERTVIRPLGLTATYVRPEGETGYRGPHPRAYSTQFYKDGVDPASVTPENWESMMEEPGLEPLDVTEFNTSWETGNLVSTTGDMIRFVNAVAGGGLLPPAQHHKMWTTVSTEGAGWLPHTRYGLGLFELDRAVTGGRTVCGVAGSYWGHMFCALGTSDGEHTIAFHTNTEAKSWDLLFKIVEAEFGITIGA</sequence>
<protein>
    <submittedName>
        <fullName evidence="2">D-alanyl-D-alanine carboxypeptidase</fullName>
        <ecNumber evidence="2">3.4.16.4</ecNumber>
    </submittedName>
</protein>
<evidence type="ECO:0000259" key="1">
    <source>
        <dbReference type="Pfam" id="PF00144"/>
    </source>
</evidence>
<keyword evidence="2" id="KW-0121">Carboxypeptidase</keyword>
<dbReference type="EC" id="3.4.16.4" evidence="2"/>
<dbReference type="GO" id="GO:0009002">
    <property type="term" value="F:serine-type D-Ala-D-Ala carboxypeptidase activity"/>
    <property type="evidence" value="ECO:0007669"/>
    <property type="project" value="UniProtKB-EC"/>
</dbReference>
<organism evidence="2 3">
    <name type="scientific">Nonomuraea dietziae</name>
    <dbReference type="NCBI Taxonomy" id="65515"/>
    <lineage>
        <taxon>Bacteria</taxon>
        <taxon>Bacillati</taxon>
        <taxon>Actinomycetota</taxon>
        <taxon>Actinomycetes</taxon>
        <taxon>Streptosporangiales</taxon>
        <taxon>Streptosporangiaceae</taxon>
        <taxon>Nonomuraea</taxon>
    </lineage>
</organism>
<reference evidence="2 3" key="1">
    <citation type="submission" date="2020-08" db="EMBL/GenBank/DDBJ databases">
        <title>Sequencing the genomes of 1000 actinobacteria strains.</title>
        <authorList>
            <person name="Klenk H.-P."/>
        </authorList>
    </citation>
    <scope>NUCLEOTIDE SEQUENCE [LARGE SCALE GENOMIC DNA]</scope>
    <source>
        <strain evidence="2 3">DSM 44320</strain>
    </source>
</reference>
<gene>
    <name evidence="2" type="ORF">FHR33_000797</name>
</gene>
<dbReference type="Gene3D" id="3.40.710.10">
    <property type="entry name" value="DD-peptidase/beta-lactamase superfamily"/>
    <property type="match status" value="1"/>
</dbReference>
<dbReference type="EMBL" id="JACIBV010000001">
    <property type="protein sequence ID" value="MBB3724937.1"/>
    <property type="molecule type" value="Genomic_DNA"/>
</dbReference>
<dbReference type="PANTHER" id="PTHR46825">
    <property type="entry name" value="D-ALANYL-D-ALANINE-CARBOXYPEPTIDASE/ENDOPEPTIDASE AMPH"/>
    <property type="match status" value="1"/>
</dbReference>
<evidence type="ECO:0000313" key="3">
    <source>
        <dbReference type="Proteomes" id="UP000579945"/>
    </source>
</evidence>
<evidence type="ECO:0000313" key="2">
    <source>
        <dbReference type="EMBL" id="MBB3724937.1"/>
    </source>
</evidence>